<protein>
    <submittedName>
        <fullName evidence="1">Uncharacterized protein</fullName>
    </submittedName>
</protein>
<evidence type="ECO:0000313" key="2">
    <source>
        <dbReference type="Proteomes" id="UP000269849"/>
    </source>
</evidence>
<sequence length="25" mass="2959">MRDALILTLIFAAFFTAGILWEKWM</sequence>
<proteinExistence type="predicted"/>
<dbReference type="Proteomes" id="UP000269849">
    <property type="component" value="Segment"/>
</dbReference>
<name>A0A3G8FF16_9CAUD</name>
<evidence type="ECO:0000313" key="1">
    <source>
        <dbReference type="EMBL" id="AZF93383.1"/>
    </source>
</evidence>
<organism evidence="1 2">
    <name type="scientific">Mycobacterium phage Beelzebub</name>
    <dbReference type="NCBI Taxonomy" id="2488783"/>
    <lineage>
        <taxon>Viruses</taxon>
        <taxon>Duplodnaviria</taxon>
        <taxon>Heunggongvirae</taxon>
        <taxon>Uroviricota</taxon>
        <taxon>Caudoviricetes</taxon>
        <taxon>Marvinvirus</taxon>
        <taxon>Marvinvirus marvin</taxon>
    </lineage>
</organism>
<dbReference type="EMBL" id="MK061407">
    <property type="protein sequence ID" value="AZF93383.1"/>
    <property type="molecule type" value="Genomic_DNA"/>
</dbReference>
<accession>A0A3G8FF16</accession>
<gene>
    <name evidence="1" type="primary">83</name>
    <name evidence="1" type="ORF">SEA_BEELZEBUB_83</name>
</gene>
<reference evidence="1 2" key="1">
    <citation type="submission" date="2018-10" db="EMBL/GenBank/DDBJ databases">
        <authorList>
            <person name="Sevcik K."/>
            <person name="Aulner M.R."/>
            <person name="Preston P.A."/>
            <person name="Tolsma S."/>
            <person name="Garlena R.A."/>
            <person name="Russell D.A."/>
            <person name="Pope W.H."/>
            <person name="Jacobs-Sera D."/>
            <person name="Hatfull G.F."/>
        </authorList>
    </citation>
    <scope>NUCLEOTIDE SEQUENCE [LARGE SCALE GENOMIC DNA]</scope>
</reference>